<organism evidence="1">
    <name type="scientific">Fusarium oxysporum (strain Fo5176)</name>
    <name type="common">Fusarium vascular wilt</name>
    <dbReference type="NCBI Taxonomy" id="660025"/>
    <lineage>
        <taxon>Eukaryota</taxon>
        <taxon>Fungi</taxon>
        <taxon>Dikarya</taxon>
        <taxon>Ascomycota</taxon>
        <taxon>Pezizomycotina</taxon>
        <taxon>Sordariomycetes</taxon>
        <taxon>Hypocreomycetidae</taxon>
        <taxon>Hypocreales</taxon>
        <taxon>Nectriaceae</taxon>
        <taxon>Fusarium</taxon>
        <taxon>Fusarium oxysporum species complex</taxon>
    </lineage>
</organism>
<dbReference type="AlphaFoldDB" id="F9G9M4"/>
<dbReference type="EMBL" id="AFQF01003829">
    <property type="protein sequence ID" value="EGU74132.1"/>
    <property type="molecule type" value="Genomic_DNA"/>
</dbReference>
<dbReference type="InterPro" id="IPR016024">
    <property type="entry name" value="ARM-type_fold"/>
</dbReference>
<reference evidence="1" key="1">
    <citation type="journal article" date="2012" name="Mol. Plant Microbe Interact.">
        <title>A highly conserved effector in Fusarium oxysporum is required for full virulence on Arabidopsis.</title>
        <authorList>
            <person name="Thatcher L.F."/>
            <person name="Gardiner D.M."/>
            <person name="Kazan K."/>
            <person name="Manners J."/>
        </authorList>
    </citation>
    <scope>NUCLEOTIDE SEQUENCE [LARGE SCALE GENOMIC DNA]</scope>
    <source>
        <strain evidence="1">Fo5176</strain>
    </source>
</reference>
<dbReference type="InterPro" id="IPR011989">
    <property type="entry name" value="ARM-like"/>
</dbReference>
<protein>
    <submittedName>
        <fullName evidence="1">Uncharacterized protein</fullName>
    </submittedName>
</protein>
<gene>
    <name evidence="1" type="ORF">FOXB_15356</name>
</gene>
<proteinExistence type="predicted"/>
<sequence>MLADDDYIARSAAASALGGQANLSDTTVSALRALLRVQSENAGSALLEGNDKDESVQFEAARTLGSQTNLSDNILKATGLLLESERSDERPNETKHITLRDVRSVESWYGSWLYRSFKEQFSLYVDGGNCIINHSSGLRTASLDDYSGFLYAVSKGRQLWNINGYNLWGDLEIEAAKDYLGTRPPA</sequence>
<accession>F9G9M4</accession>
<dbReference type="SUPFAM" id="SSF48371">
    <property type="entry name" value="ARM repeat"/>
    <property type="match status" value="1"/>
</dbReference>
<evidence type="ECO:0000313" key="1">
    <source>
        <dbReference type="EMBL" id="EGU74132.1"/>
    </source>
</evidence>
<comment type="caution">
    <text evidence="1">The sequence shown here is derived from an EMBL/GenBank/DDBJ whole genome shotgun (WGS) entry which is preliminary data.</text>
</comment>
<name>F9G9M4_FUSOF</name>
<dbReference type="Gene3D" id="1.25.10.10">
    <property type="entry name" value="Leucine-rich Repeat Variant"/>
    <property type="match status" value="1"/>
</dbReference>